<evidence type="ECO:0000313" key="2">
    <source>
        <dbReference type="Proteomes" id="UP000823736"/>
    </source>
</evidence>
<protein>
    <submittedName>
        <fullName evidence="1">Transposase</fullName>
    </submittedName>
</protein>
<accession>A0A8T4GTX9</accession>
<dbReference type="Proteomes" id="UP000823736">
    <property type="component" value="Unassembled WGS sequence"/>
</dbReference>
<sequence>MATSSKSSALERLKAYYNDEECVCTACGFVDDEADWAGETDGRVVEYSHECPCCGAVMEHTVDLTVA</sequence>
<dbReference type="InterPro" id="IPR049696">
    <property type="entry name" value="HVO_0649-like"/>
</dbReference>
<comment type="caution">
    <text evidence="1">The sequence shown here is derived from an EMBL/GenBank/DDBJ whole genome shotgun (WGS) entry which is preliminary data.</text>
</comment>
<gene>
    <name evidence="1" type="ORF">J2753_001035</name>
</gene>
<organism evidence="1 2">
    <name type="scientific">Halolamina salifodinae</name>
    <dbReference type="NCBI Taxonomy" id="1202767"/>
    <lineage>
        <taxon>Archaea</taxon>
        <taxon>Methanobacteriati</taxon>
        <taxon>Methanobacteriota</taxon>
        <taxon>Stenosarchaea group</taxon>
        <taxon>Halobacteria</taxon>
        <taxon>Halobacteriales</taxon>
        <taxon>Haloferacaceae</taxon>
    </lineage>
</organism>
<keyword evidence="2" id="KW-1185">Reference proteome</keyword>
<reference evidence="1" key="1">
    <citation type="submission" date="2021-03" db="EMBL/GenBank/DDBJ databases">
        <title>Genomic Encyclopedia of Type Strains, Phase IV (KMG-IV): sequencing the most valuable type-strain genomes for metagenomic binning, comparative biology and taxonomic classification.</title>
        <authorList>
            <person name="Goeker M."/>
        </authorList>
    </citation>
    <scope>NUCLEOTIDE SEQUENCE</scope>
    <source>
        <strain evidence="1">DSM 26232</strain>
    </source>
</reference>
<proteinExistence type="predicted"/>
<dbReference type="EMBL" id="JAGGLC010000002">
    <property type="protein sequence ID" value="MBP1986541.1"/>
    <property type="molecule type" value="Genomic_DNA"/>
</dbReference>
<evidence type="ECO:0000313" key="1">
    <source>
        <dbReference type="EMBL" id="MBP1986541.1"/>
    </source>
</evidence>
<dbReference type="RefSeq" id="WP_209490844.1">
    <property type="nucleotide sequence ID" value="NZ_JAGGLC010000002.1"/>
</dbReference>
<dbReference type="OrthoDB" id="165303at2157"/>
<dbReference type="NCBIfam" id="NF041911">
    <property type="entry name" value="HVO_0649"/>
    <property type="match status" value="1"/>
</dbReference>
<dbReference type="AlphaFoldDB" id="A0A8T4GTX9"/>
<name>A0A8T4GTX9_9EURY</name>